<sequence length="219" mass="25405">MSSIRLTPFTKDYIEALSRLPTCPAPKTNIVHAQWDLYSQHRRRLVNLFARDKWPEISVKHPQVLRPYVFDPKVDKWEHIAKTHGKPLHRGKVVRVYSYNRFAHSWGVERMSALLDYLKTKVGPDPNASVIMLQEVQDSTYNVLMNHPWVKEHYVLSNISKPESVYTDIPDESFTVKLEEWTSSTHATSMLVSKDLSILNCVRIPFENTFSGREALPQC</sequence>
<protein>
    <recommendedName>
        <fullName evidence="3">Endonuclease/exonuclease/phosphatase domain-containing protein</fullName>
    </recommendedName>
</protein>
<dbReference type="AlphaFoldDB" id="A0A6A6TZV5"/>
<dbReference type="EMBL" id="MU004242">
    <property type="protein sequence ID" value="KAF2664707.1"/>
    <property type="molecule type" value="Genomic_DNA"/>
</dbReference>
<evidence type="ECO:0008006" key="3">
    <source>
        <dbReference type="Google" id="ProtNLM"/>
    </source>
</evidence>
<organism evidence="1 2">
    <name type="scientific">Microthyrium microscopicum</name>
    <dbReference type="NCBI Taxonomy" id="703497"/>
    <lineage>
        <taxon>Eukaryota</taxon>
        <taxon>Fungi</taxon>
        <taxon>Dikarya</taxon>
        <taxon>Ascomycota</taxon>
        <taxon>Pezizomycotina</taxon>
        <taxon>Dothideomycetes</taxon>
        <taxon>Dothideomycetes incertae sedis</taxon>
        <taxon>Microthyriales</taxon>
        <taxon>Microthyriaceae</taxon>
        <taxon>Microthyrium</taxon>
    </lineage>
</organism>
<dbReference type="InterPro" id="IPR036691">
    <property type="entry name" value="Endo/exonu/phosph_ase_sf"/>
</dbReference>
<evidence type="ECO:0000313" key="1">
    <source>
        <dbReference type="EMBL" id="KAF2664707.1"/>
    </source>
</evidence>
<name>A0A6A6TZV5_9PEZI</name>
<gene>
    <name evidence="1" type="ORF">BT63DRAFT_96550</name>
</gene>
<dbReference type="Gene3D" id="3.60.10.10">
    <property type="entry name" value="Endonuclease/exonuclease/phosphatase"/>
    <property type="match status" value="1"/>
</dbReference>
<keyword evidence="2" id="KW-1185">Reference proteome</keyword>
<reference evidence="1" key="1">
    <citation type="journal article" date="2020" name="Stud. Mycol.">
        <title>101 Dothideomycetes genomes: a test case for predicting lifestyles and emergence of pathogens.</title>
        <authorList>
            <person name="Haridas S."/>
            <person name="Albert R."/>
            <person name="Binder M."/>
            <person name="Bloem J."/>
            <person name="Labutti K."/>
            <person name="Salamov A."/>
            <person name="Andreopoulos B."/>
            <person name="Baker S."/>
            <person name="Barry K."/>
            <person name="Bills G."/>
            <person name="Bluhm B."/>
            <person name="Cannon C."/>
            <person name="Castanera R."/>
            <person name="Culley D."/>
            <person name="Daum C."/>
            <person name="Ezra D."/>
            <person name="Gonzalez J."/>
            <person name="Henrissat B."/>
            <person name="Kuo A."/>
            <person name="Liang C."/>
            <person name="Lipzen A."/>
            <person name="Lutzoni F."/>
            <person name="Magnuson J."/>
            <person name="Mondo S."/>
            <person name="Nolan M."/>
            <person name="Ohm R."/>
            <person name="Pangilinan J."/>
            <person name="Park H.-J."/>
            <person name="Ramirez L."/>
            <person name="Alfaro M."/>
            <person name="Sun H."/>
            <person name="Tritt A."/>
            <person name="Yoshinaga Y."/>
            <person name="Zwiers L.-H."/>
            <person name="Turgeon B."/>
            <person name="Goodwin S."/>
            <person name="Spatafora J."/>
            <person name="Crous P."/>
            <person name="Grigoriev I."/>
        </authorList>
    </citation>
    <scope>NUCLEOTIDE SEQUENCE</scope>
    <source>
        <strain evidence="1">CBS 115976</strain>
    </source>
</reference>
<evidence type="ECO:0000313" key="2">
    <source>
        <dbReference type="Proteomes" id="UP000799302"/>
    </source>
</evidence>
<accession>A0A6A6TZV5</accession>
<dbReference type="OrthoDB" id="9975959at2759"/>
<proteinExistence type="predicted"/>
<dbReference type="Proteomes" id="UP000799302">
    <property type="component" value="Unassembled WGS sequence"/>
</dbReference>